<dbReference type="OrthoDB" id="2986495at2"/>
<dbReference type="Pfam" id="PF02771">
    <property type="entry name" value="Acyl-CoA_dh_N"/>
    <property type="match status" value="1"/>
</dbReference>
<dbReference type="Gene3D" id="1.10.540.10">
    <property type="entry name" value="Acyl-CoA dehydrogenase/oxidase, N-terminal domain"/>
    <property type="match status" value="1"/>
</dbReference>
<dbReference type="InterPro" id="IPR046373">
    <property type="entry name" value="Acyl-CoA_Oxase/DH_mid-dom_sf"/>
</dbReference>
<evidence type="ECO:0000259" key="6">
    <source>
        <dbReference type="Pfam" id="PF02771"/>
    </source>
</evidence>
<comment type="cofactor">
    <cofactor evidence="1">
        <name>FAD</name>
        <dbReference type="ChEBI" id="CHEBI:57692"/>
    </cofactor>
</comment>
<dbReference type="Pfam" id="PF00441">
    <property type="entry name" value="Acyl-CoA_dh_1"/>
    <property type="match status" value="1"/>
</dbReference>
<gene>
    <name evidence="7" type="ORF">EOE48_19360</name>
</gene>
<dbReference type="Proteomes" id="UP000286997">
    <property type="component" value="Unassembled WGS sequence"/>
</dbReference>
<dbReference type="PANTHER" id="PTHR43884:SF12">
    <property type="entry name" value="ISOVALERYL-COA DEHYDROGENASE, MITOCHONDRIAL-RELATED"/>
    <property type="match status" value="1"/>
</dbReference>
<dbReference type="InterPro" id="IPR013786">
    <property type="entry name" value="AcylCoA_DH/ox_N"/>
</dbReference>
<sequence>MTIQPIHAAEAGESVAGDPALRALVVAGIAAAAAEAVDRDGRFPAEAIAAAKAQRLMGLLVPQALGGEGRSLAEVAEVAYRLGRACASTAMIFAMHQTKVACIVDHGTGSPWHAALLRRLCDEQLLLASSTTEGQGGGNVRSSAAAIEPDGECVTLDRAASVISYGAEADGVVTTARRAPDAQPSDQVLAVLLREDYSLERVSGWETLGMRGTCSAGFRLRARFRPEQVLPERYPAIHAETMTPVSHILWSSAWAGIAAGAVERAQAFTRQAARGAGGQMPPGAVHYGRAVSSLKTLRALVADALSRHAATAADPRSRAGLDFQTAVTMLKVEVSELAVTTVGSALRACGLAGYRQDGPFSIGRSLRDILSAPIMIHNDRITQNLATTALLATVPAGLAD</sequence>
<dbReference type="InterPro" id="IPR037069">
    <property type="entry name" value="AcylCoA_DH/ox_N_sf"/>
</dbReference>
<feature type="domain" description="Acyl-CoA dehydrogenase/oxidase C-terminal" evidence="5">
    <location>
        <begin position="251"/>
        <end position="375"/>
    </location>
</feature>
<dbReference type="SUPFAM" id="SSF47203">
    <property type="entry name" value="Acyl-CoA dehydrogenase C-terminal domain-like"/>
    <property type="match status" value="1"/>
</dbReference>
<dbReference type="InterPro" id="IPR009100">
    <property type="entry name" value="AcylCoA_DH/oxidase_NM_dom_sf"/>
</dbReference>
<organism evidence="7 8">
    <name type="scientific">Methylobacterium oryzihabitans</name>
    <dbReference type="NCBI Taxonomy" id="2499852"/>
    <lineage>
        <taxon>Bacteria</taxon>
        <taxon>Pseudomonadati</taxon>
        <taxon>Pseudomonadota</taxon>
        <taxon>Alphaproteobacteria</taxon>
        <taxon>Hyphomicrobiales</taxon>
        <taxon>Methylobacteriaceae</taxon>
        <taxon>Methylobacterium</taxon>
    </lineage>
</organism>
<dbReference type="RefSeq" id="WP_127732185.1">
    <property type="nucleotide sequence ID" value="NZ_SACP01000021.1"/>
</dbReference>
<keyword evidence="8" id="KW-1185">Reference proteome</keyword>
<comment type="similarity">
    <text evidence="2">Belongs to the acyl-CoA dehydrogenase family.</text>
</comment>
<protein>
    <submittedName>
        <fullName evidence="7">Acyl-CoA dehydrogenase</fullName>
    </submittedName>
</protein>
<keyword evidence="3" id="KW-0285">Flavoprotein</keyword>
<name>A0A437NZI3_9HYPH</name>
<evidence type="ECO:0000313" key="8">
    <source>
        <dbReference type="Proteomes" id="UP000286997"/>
    </source>
</evidence>
<keyword evidence="4" id="KW-0274">FAD</keyword>
<evidence type="ECO:0000256" key="2">
    <source>
        <dbReference type="ARBA" id="ARBA00009347"/>
    </source>
</evidence>
<dbReference type="SUPFAM" id="SSF56645">
    <property type="entry name" value="Acyl-CoA dehydrogenase NM domain-like"/>
    <property type="match status" value="1"/>
</dbReference>
<accession>A0A437NZI3</accession>
<evidence type="ECO:0000256" key="3">
    <source>
        <dbReference type="ARBA" id="ARBA00022630"/>
    </source>
</evidence>
<evidence type="ECO:0000313" key="7">
    <source>
        <dbReference type="EMBL" id="RVU15432.1"/>
    </source>
</evidence>
<feature type="domain" description="Acyl-CoA dehydrogenase/oxidase N-terminal" evidence="6">
    <location>
        <begin position="25"/>
        <end position="108"/>
    </location>
</feature>
<dbReference type="Gene3D" id="2.40.110.10">
    <property type="entry name" value="Butyryl-CoA Dehydrogenase, subunit A, domain 2"/>
    <property type="match status" value="1"/>
</dbReference>
<proteinExistence type="inferred from homology"/>
<dbReference type="GO" id="GO:0003995">
    <property type="term" value="F:acyl-CoA dehydrogenase activity"/>
    <property type="evidence" value="ECO:0007669"/>
    <property type="project" value="TreeGrafter"/>
</dbReference>
<dbReference type="PIRSF" id="PIRSF016578">
    <property type="entry name" value="HsaA"/>
    <property type="match status" value="1"/>
</dbReference>
<dbReference type="InterPro" id="IPR036250">
    <property type="entry name" value="AcylCo_DH-like_C"/>
</dbReference>
<dbReference type="InterPro" id="IPR009075">
    <property type="entry name" value="AcylCo_DH/oxidase_C"/>
</dbReference>
<comment type="caution">
    <text evidence="7">The sequence shown here is derived from an EMBL/GenBank/DDBJ whole genome shotgun (WGS) entry which is preliminary data.</text>
</comment>
<dbReference type="GO" id="GO:0050660">
    <property type="term" value="F:flavin adenine dinucleotide binding"/>
    <property type="evidence" value="ECO:0007669"/>
    <property type="project" value="InterPro"/>
</dbReference>
<dbReference type="Gene3D" id="1.20.140.10">
    <property type="entry name" value="Butyryl-CoA Dehydrogenase, subunit A, domain 3"/>
    <property type="match status" value="1"/>
</dbReference>
<evidence type="ECO:0000256" key="1">
    <source>
        <dbReference type="ARBA" id="ARBA00001974"/>
    </source>
</evidence>
<reference evidence="7 8" key="1">
    <citation type="submission" date="2019-01" db="EMBL/GenBank/DDBJ databases">
        <authorList>
            <person name="Chen W.-M."/>
        </authorList>
    </citation>
    <scope>NUCLEOTIDE SEQUENCE [LARGE SCALE GENOMIC DNA]</scope>
    <source>
        <strain evidence="7 8">TER-1</strain>
    </source>
</reference>
<dbReference type="AlphaFoldDB" id="A0A437NZI3"/>
<evidence type="ECO:0000256" key="4">
    <source>
        <dbReference type="ARBA" id="ARBA00022827"/>
    </source>
</evidence>
<dbReference type="EMBL" id="SACP01000021">
    <property type="protein sequence ID" value="RVU15432.1"/>
    <property type="molecule type" value="Genomic_DNA"/>
</dbReference>
<evidence type="ECO:0000259" key="5">
    <source>
        <dbReference type="Pfam" id="PF00441"/>
    </source>
</evidence>
<dbReference type="PANTHER" id="PTHR43884">
    <property type="entry name" value="ACYL-COA DEHYDROGENASE"/>
    <property type="match status" value="1"/>
</dbReference>